<feature type="domain" description="SnoaL-like" evidence="1">
    <location>
        <begin position="3"/>
        <end position="126"/>
    </location>
</feature>
<dbReference type="InterPro" id="IPR032710">
    <property type="entry name" value="NTF2-like_dom_sf"/>
</dbReference>
<evidence type="ECO:0000259" key="1">
    <source>
        <dbReference type="Pfam" id="PF13577"/>
    </source>
</evidence>
<dbReference type="SUPFAM" id="SSF54427">
    <property type="entry name" value="NTF2-like"/>
    <property type="match status" value="1"/>
</dbReference>
<dbReference type="CDD" id="cd00531">
    <property type="entry name" value="NTF2_like"/>
    <property type="match status" value="1"/>
</dbReference>
<evidence type="ECO:0000313" key="3">
    <source>
        <dbReference type="Proteomes" id="UP001500325"/>
    </source>
</evidence>
<dbReference type="InterPro" id="IPR037401">
    <property type="entry name" value="SnoaL-like"/>
</dbReference>
<comment type="caution">
    <text evidence="2">The sequence shown here is derived from an EMBL/GenBank/DDBJ whole genome shotgun (WGS) entry which is preliminary data.</text>
</comment>
<gene>
    <name evidence="2" type="ORF">GCM10023215_17070</name>
</gene>
<dbReference type="RefSeq" id="WP_345379586.1">
    <property type="nucleotide sequence ID" value="NZ_BAABIC010000005.1"/>
</dbReference>
<dbReference type="Gene3D" id="3.10.450.50">
    <property type="match status" value="1"/>
</dbReference>
<proteinExistence type="predicted"/>
<dbReference type="Proteomes" id="UP001500325">
    <property type="component" value="Unassembled WGS sequence"/>
</dbReference>
<keyword evidence="3" id="KW-1185">Reference proteome</keyword>
<accession>A0ABP8WAL2</accession>
<dbReference type="EMBL" id="BAABIC010000005">
    <property type="protein sequence ID" value="GAA4683337.1"/>
    <property type="molecule type" value="Genomic_DNA"/>
</dbReference>
<organism evidence="2 3">
    <name type="scientific">Pseudonocardia yuanmonensis</name>
    <dbReference type="NCBI Taxonomy" id="1095914"/>
    <lineage>
        <taxon>Bacteria</taxon>
        <taxon>Bacillati</taxon>
        <taxon>Actinomycetota</taxon>
        <taxon>Actinomycetes</taxon>
        <taxon>Pseudonocardiales</taxon>
        <taxon>Pseudonocardiaceae</taxon>
        <taxon>Pseudonocardia</taxon>
    </lineage>
</organism>
<sequence>MTRADDVQQIINATLLYARGLDLFDPDEALSAYTDDAYWDATAVGLKRFEGRDEIHGFFKADAESMAEQCHIMTNHIVEFDGPDAAHGTNYVYAEGRTKSGATIKAIALNRDEYRRVGDTWKISGRVISPLTSPQMEGFDA</sequence>
<dbReference type="Pfam" id="PF13577">
    <property type="entry name" value="SnoaL_4"/>
    <property type="match status" value="1"/>
</dbReference>
<reference evidence="3" key="1">
    <citation type="journal article" date="2019" name="Int. J. Syst. Evol. Microbiol.">
        <title>The Global Catalogue of Microorganisms (GCM) 10K type strain sequencing project: providing services to taxonomists for standard genome sequencing and annotation.</title>
        <authorList>
            <consortium name="The Broad Institute Genomics Platform"/>
            <consortium name="The Broad Institute Genome Sequencing Center for Infectious Disease"/>
            <person name="Wu L."/>
            <person name="Ma J."/>
        </authorList>
    </citation>
    <scope>NUCLEOTIDE SEQUENCE [LARGE SCALE GENOMIC DNA]</scope>
    <source>
        <strain evidence="3">JCM 18055</strain>
    </source>
</reference>
<evidence type="ECO:0000313" key="2">
    <source>
        <dbReference type="EMBL" id="GAA4683337.1"/>
    </source>
</evidence>
<name>A0ABP8WAL2_9PSEU</name>
<protein>
    <recommendedName>
        <fullName evidence="1">SnoaL-like domain-containing protein</fullName>
    </recommendedName>
</protein>